<dbReference type="PANTHER" id="PTHR21450">
    <property type="entry name" value="PROTEIN ALTERED PHOSPHATE STARVATION RESPONSE 1"/>
    <property type="match status" value="1"/>
</dbReference>
<dbReference type="AlphaFoldDB" id="A0A5J4ZUE6"/>
<gene>
    <name evidence="2" type="ORF">F0562_012186</name>
</gene>
<dbReference type="Proteomes" id="UP000325577">
    <property type="component" value="Linkage Group LG5"/>
</dbReference>
<organism evidence="2 3">
    <name type="scientific">Nyssa sinensis</name>
    <dbReference type="NCBI Taxonomy" id="561372"/>
    <lineage>
        <taxon>Eukaryota</taxon>
        <taxon>Viridiplantae</taxon>
        <taxon>Streptophyta</taxon>
        <taxon>Embryophyta</taxon>
        <taxon>Tracheophyta</taxon>
        <taxon>Spermatophyta</taxon>
        <taxon>Magnoliopsida</taxon>
        <taxon>eudicotyledons</taxon>
        <taxon>Gunneridae</taxon>
        <taxon>Pentapetalae</taxon>
        <taxon>asterids</taxon>
        <taxon>Cornales</taxon>
        <taxon>Nyssaceae</taxon>
        <taxon>Nyssa</taxon>
    </lineage>
</organism>
<accession>A0A5J4ZUE6</accession>
<sequence>MGEEEGSSYSPNNRPTFPPPSPQNSKWDFFWNPFSSLDYYGYPTRSNIDQTVLDDEITGMRQIPEEQGIPELAERAKADVNCAREEVTVEDVNETDIGTNTEHEVKGLQSQATQRIEVSEIENTGPVSNQETAVSDQEAAEETTGFTVYVNRKPMSIVEVIKDLEAQFMIVYNSANEVSAML</sequence>
<evidence type="ECO:0008006" key="4">
    <source>
        <dbReference type="Google" id="ProtNLM"/>
    </source>
</evidence>
<protein>
    <recommendedName>
        <fullName evidence="4">DUF632 domain-containing protein</fullName>
    </recommendedName>
</protein>
<dbReference type="EMBL" id="CM018048">
    <property type="protein sequence ID" value="KAA8521504.1"/>
    <property type="molecule type" value="Genomic_DNA"/>
</dbReference>
<dbReference type="OrthoDB" id="663995at2759"/>
<evidence type="ECO:0000313" key="2">
    <source>
        <dbReference type="EMBL" id="KAA8521504.1"/>
    </source>
</evidence>
<keyword evidence="3" id="KW-1185">Reference proteome</keyword>
<proteinExistence type="predicted"/>
<evidence type="ECO:0000313" key="3">
    <source>
        <dbReference type="Proteomes" id="UP000325577"/>
    </source>
</evidence>
<reference evidence="2 3" key="1">
    <citation type="submission" date="2019-09" db="EMBL/GenBank/DDBJ databases">
        <title>A chromosome-level genome assembly of the Chinese tupelo Nyssa sinensis.</title>
        <authorList>
            <person name="Yang X."/>
            <person name="Kang M."/>
            <person name="Yang Y."/>
            <person name="Xiong H."/>
            <person name="Wang M."/>
            <person name="Zhang Z."/>
            <person name="Wang Z."/>
            <person name="Wu H."/>
            <person name="Ma T."/>
            <person name="Liu J."/>
            <person name="Xi Z."/>
        </authorList>
    </citation>
    <scope>NUCLEOTIDE SEQUENCE [LARGE SCALE GENOMIC DNA]</scope>
    <source>
        <strain evidence="2">J267</strain>
        <tissue evidence="2">Leaf</tissue>
    </source>
</reference>
<evidence type="ECO:0000256" key="1">
    <source>
        <dbReference type="SAM" id="MobiDB-lite"/>
    </source>
</evidence>
<dbReference type="PANTHER" id="PTHR21450:SF3">
    <property type="entry name" value="DUF630 FAMILY PROTEIN (DUF630 AND DUF632)"/>
    <property type="match status" value="1"/>
</dbReference>
<feature type="region of interest" description="Disordered" evidence="1">
    <location>
        <begin position="1"/>
        <end position="25"/>
    </location>
</feature>
<name>A0A5J4ZUE6_9ASTE</name>